<accession>A0A5C8NYG4</accession>
<dbReference type="InterPro" id="IPR051557">
    <property type="entry name" value="NipSnap_domain"/>
</dbReference>
<dbReference type="Gene3D" id="3.30.70.100">
    <property type="match status" value="1"/>
</dbReference>
<dbReference type="InterPro" id="IPR012577">
    <property type="entry name" value="NIPSNAP"/>
</dbReference>
<dbReference type="Proteomes" id="UP000321548">
    <property type="component" value="Unassembled WGS sequence"/>
</dbReference>
<evidence type="ECO:0000259" key="2">
    <source>
        <dbReference type="Pfam" id="PF07978"/>
    </source>
</evidence>
<dbReference type="SUPFAM" id="SSF54909">
    <property type="entry name" value="Dimeric alpha+beta barrel"/>
    <property type="match status" value="1"/>
</dbReference>
<dbReference type="OrthoDB" id="8905985at2"/>
<keyword evidence="4" id="KW-1185">Reference proteome</keyword>
<gene>
    <name evidence="3" type="ORF">FHP08_08785</name>
</gene>
<comment type="similarity">
    <text evidence="1">Belongs to the NipSnap family.</text>
</comment>
<dbReference type="RefSeq" id="WP_147704073.1">
    <property type="nucleotide sequence ID" value="NZ_VDUY01000003.1"/>
</dbReference>
<organism evidence="3 4">
    <name type="scientific">Zeimonas arvi</name>
    <dbReference type="NCBI Taxonomy" id="2498847"/>
    <lineage>
        <taxon>Bacteria</taxon>
        <taxon>Pseudomonadati</taxon>
        <taxon>Pseudomonadota</taxon>
        <taxon>Betaproteobacteria</taxon>
        <taxon>Burkholderiales</taxon>
        <taxon>Burkholderiaceae</taxon>
        <taxon>Zeimonas</taxon>
    </lineage>
</organism>
<proteinExistence type="inferred from homology"/>
<evidence type="ECO:0000313" key="4">
    <source>
        <dbReference type="Proteomes" id="UP000321548"/>
    </source>
</evidence>
<dbReference type="InterPro" id="IPR011008">
    <property type="entry name" value="Dimeric_a/b-barrel"/>
</dbReference>
<sequence length="105" mass="12254">MILDHRTYQLRPDSLAAFLELYGREGLPIQKRHLGEPFGWFVSQDIGPLNQVVHMWKYRDLADREQRRAGLAADPDWQAYLKKASPLLVTMENKILRPAPFFDFA</sequence>
<protein>
    <submittedName>
        <fullName evidence="3">NIPSNAP family protein</fullName>
    </submittedName>
</protein>
<dbReference type="EMBL" id="VDUY01000003">
    <property type="protein sequence ID" value="TXL66161.1"/>
    <property type="molecule type" value="Genomic_DNA"/>
</dbReference>
<evidence type="ECO:0000313" key="3">
    <source>
        <dbReference type="EMBL" id="TXL66161.1"/>
    </source>
</evidence>
<feature type="domain" description="NIPSNAP" evidence="2">
    <location>
        <begin position="5"/>
        <end position="101"/>
    </location>
</feature>
<name>A0A5C8NYG4_9BURK</name>
<reference evidence="3 4" key="1">
    <citation type="submission" date="2019-06" db="EMBL/GenBank/DDBJ databases">
        <title>Quisquiliibacterium sp. nov., isolated from a maize field.</title>
        <authorList>
            <person name="Lin S.-Y."/>
            <person name="Tsai C.-F."/>
            <person name="Young C.-C."/>
        </authorList>
    </citation>
    <scope>NUCLEOTIDE SEQUENCE [LARGE SCALE GENOMIC DNA]</scope>
    <source>
        <strain evidence="3 4">CC-CFT501</strain>
    </source>
</reference>
<dbReference type="PANTHER" id="PTHR21017:SF17">
    <property type="entry name" value="PROTEIN NIPSNAP"/>
    <property type="match status" value="1"/>
</dbReference>
<comment type="caution">
    <text evidence="3">The sequence shown here is derived from an EMBL/GenBank/DDBJ whole genome shotgun (WGS) entry which is preliminary data.</text>
</comment>
<dbReference type="Pfam" id="PF07978">
    <property type="entry name" value="NIPSNAP"/>
    <property type="match status" value="1"/>
</dbReference>
<evidence type="ECO:0000256" key="1">
    <source>
        <dbReference type="ARBA" id="ARBA00005291"/>
    </source>
</evidence>
<dbReference type="PANTHER" id="PTHR21017">
    <property type="entry name" value="NIPSNAP-RELATED"/>
    <property type="match status" value="1"/>
</dbReference>
<dbReference type="AlphaFoldDB" id="A0A5C8NYG4"/>